<proteinExistence type="predicted"/>
<dbReference type="AlphaFoldDB" id="A0A9D4BGF4"/>
<evidence type="ECO:0000313" key="4">
    <source>
        <dbReference type="Proteomes" id="UP000828390"/>
    </source>
</evidence>
<evidence type="ECO:0000256" key="1">
    <source>
        <dbReference type="SAM" id="MobiDB-lite"/>
    </source>
</evidence>
<organism evidence="3 4">
    <name type="scientific">Dreissena polymorpha</name>
    <name type="common">Zebra mussel</name>
    <name type="synonym">Mytilus polymorpha</name>
    <dbReference type="NCBI Taxonomy" id="45954"/>
    <lineage>
        <taxon>Eukaryota</taxon>
        <taxon>Metazoa</taxon>
        <taxon>Spiralia</taxon>
        <taxon>Lophotrochozoa</taxon>
        <taxon>Mollusca</taxon>
        <taxon>Bivalvia</taxon>
        <taxon>Autobranchia</taxon>
        <taxon>Heteroconchia</taxon>
        <taxon>Euheterodonta</taxon>
        <taxon>Imparidentia</taxon>
        <taxon>Neoheterodontei</taxon>
        <taxon>Myida</taxon>
        <taxon>Dreissenoidea</taxon>
        <taxon>Dreissenidae</taxon>
        <taxon>Dreissena</taxon>
    </lineage>
</organism>
<dbReference type="Proteomes" id="UP000828390">
    <property type="component" value="Unassembled WGS sequence"/>
</dbReference>
<keyword evidence="2" id="KW-0812">Transmembrane</keyword>
<feature type="compositionally biased region" description="Polar residues" evidence="1">
    <location>
        <begin position="353"/>
        <end position="364"/>
    </location>
</feature>
<keyword evidence="4" id="KW-1185">Reference proteome</keyword>
<sequence>MLATVTVHANYYVSNVSTHWSMANCTLAEPQLAYNNSSFYVNESLGLQFNDTDVWVGYRLAKIPFMLIGYGIMNTMRTYTVPSIGYCFNACGGGRFGIKLPLFSVLSNTTMECQCGLNVDMICPQNTSHGQNCKTKCQTQNKCVAVFSQITASGEVFPNVSNTGGDCMQYFHPRFEWGPCTKYDPIKVMCSNSSHTDESATAVIYVQPLTYNWSKGNALCWDNDKHAASWNSIRRGGFNYNDAQYHWTGIIRSTAIVKRSAVLDNSTCLTDPFAFVINMDGALQIANNGIRAALCIRQDIAPAPSESTAGIVSTNVFFCKNTTSETLTPSGSTSQGPSYGGTTQTSTTESTPDGSTTAVSNTKTSSSQGSSASVGIGIGVAVVILIAVGAVVMIVVLRKRGLLQCRSGLNKPGVGTLAISSRSYEDNVENHNYFILEKSAQSAEGISNHFKRANEPNEENRETDHYNVIDKIEDPYQSVNDDNGEYDYTTNAVTTGPNSRKPKNVYNKIKIDRSGDYDHVGRREHNISPAGNDFDTTALGVINDGVGDYNHISDFASTKFTNA</sequence>
<feature type="transmembrane region" description="Helical" evidence="2">
    <location>
        <begin position="374"/>
        <end position="397"/>
    </location>
</feature>
<keyword evidence="2" id="KW-0472">Membrane</keyword>
<accession>A0A9D4BGF4</accession>
<protein>
    <submittedName>
        <fullName evidence="3">Uncharacterized protein</fullName>
    </submittedName>
</protein>
<dbReference type="EMBL" id="JAIWYP010000015">
    <property type="protein sequence ID" value="KAH3702195.1"/>
    <property type="molecule type" value="Genomic_DNA"/>
</dbReference>
<evidence type="ECO:0000256" key="2">
    <source>
        <dbReference type="SAM" id="Phobius"/>
    </source>
</evidence>
<keyword evidence="2" id="KW-1133">Transmembrane helix</keyword>
<name>A0A9D4BGF4_DREPO</name>
<reference evidence="3" key="2">
    <citation type="submission" date="2020-11" db="EMBL/GenBank/DDBJ databases">
        <authorList>
            <person name="McCartney M.A."/>
            <person name="Auch B."/>
            <person name="Kono T."/>
            <person name="Mallez S."/>
            <person name="Becker A."/>
            <person name="Gohl D.M."/>
            <person name="Silverstein K.A.T."/>
            <person name="Koren S."/>
            <person name="Bechman K.B."/>
            <person name="Herman A."/>
            <person name="Abrahante J.E."/>
            <person name="Garbe J."/>
        </authorList>
    </citation>
    <scope>NUCLEOTIDE SEQUENCE</scope>
    <source>
        <strain evidence="3">Duluth1</strain>
        <tissue evidence="3">Whole animal</tissue>
    </source>
</reference>
<comment type="caution">
    <text evidence="3">The sequence shown here is derived from an EMBL/GenBank/DDBJ whole genome shotgun (WGS) entry which is preliminary data.</text>
</comment>
<reference evidence="3" key="1">
    <citation type="journal article" date="2019" name="bioRxiv">
        <title>The Genome of the Zebra Mussel, Dreissena polymorpha: A Resource for Invasive Species Research.</title>
        <authorList>
            <person name="McCartney M.A."/>
            <person name="Auch B."/>
            <person name="Kono T."/>
            <person name="Mallez S."/>
            <person name="Zhang Y."/>
            <person name="Obille A."/>
            <person name="Becker A."/>
            <person name="Abrahante J.E."/>
            <person name="Garbe J."/>
            <person name="Badalamenti J.P."/>
            <person name="Herman A."/>
            <person name="Mangelson H."/>
            <person name="Liachko I."/>
            <person name="Sullivan S."/>
            <person name="Sone E.D."/>
            <person name="Koren S."/>
            <person name="Silverstein K.A.T."/>
            <person name="Beckman K.B."/>
            <person name="Gohl D.M."/>
        </authorList>
    </citation>
    <scope>NUCLEOTIDE SEQUENCE</scope>
    <source>
        <strain evidence="3">Duluth1</strain>
        <tissue evidence="3">Whole animal</tissue>
    </source>
</reference>
<feature type="region of interest" description="Disordered" evidence="1">
    <location>
        <begin position="326"/>
        <end position="372"/>
    </location>
</feature>
<gene>
    <name evidence="3" type="ORF">DPMN_077202</name>
</gene>
<feature type="compositionally biased region" description="Low complexity" evidence="1">
    <location>
        <begin position="326"/>
        <end position="352"/>
    </location>
</feature>
<evidence type="ECO:0000313" key="3">
    <source>
        <dbReference type="EMBL" id="KAH3702195.1"/>
    </source>
</evidence>